<proteinExistence type="predicted"/>
<organism evidence="2 3">
    <name type="scientific">Corchorus capsularis</name>
    <name type="common">Jute</name>
    <dbReference type="NCBI Taxonomy" id="210143"/>
    <lineage>
        <taxon>Eukaryota</taxon>
        <taxon>Viridiplantae</taxon>
        <taxon>Streptophyta</taxon>
        <taxon>Embryophyta</taxon>
        <taxon>Tracheophyta</taxon>
        <taxon>Spermatophyta</taxon>
        <taxon>Magnoliopsida</taxon>
        <taxon>eudicotyledons</taxon>
        <taxon>Gunneridae</taxon>
        <taxon>Pentapetalae</taxon>
        <taxon>rosids</taxon>
        <taxon>malvids</taxon>
        <taxon>Malvales</taxon>
        <taxon>Malvaceae</taxon>
        <taxon>Grewioideae</taxon>
        <taxon>Apeibeae</taxon>
        <taxon>Corchorus</taxon>
    </lineage>
</organism>
<evidence type="ECO:0000313" key="2">
    <source>
        <dbReference type="EMBL" id="OMO70045.1"/>
    </source>
</evidence>
<sequence>MVMKYRIYLLLVSGISNIRLLGLSLEINLQVLNNGLALQIPDLDARLGGSAKPVPVRTKAKRVNYRTSIKTCQRMIDLSREEVTIMSELSIGVAMAVTMSVWALMVPRRTNASAPAIFVSLGVWRRSGF</sequence>
<feature type="transmembrane region" description="Helical" evidence="1">
    <location>
        <begin position="85"/>
        <end position="105"/>
    </location>
</feature>
<accession>A0A1R3HIC4</accession>
<keyword evidence="1" id="KW-1133">Transmembrane helix</keyword>
<feature type="transmembrane region" description="Helical" evidence="1">
    <location>
        <begin position="7"/>
        <end position="25"/>
    </location>
</feature>
<comment type="caution">
    <text evidence="2">The sequence shown here is derived from an EMBL/GenBank/DDBJ whole genome shotgun (WGS) entry which is preliminary data.</text>
</comment>
<protein>
    <submittedName>
        <fullName evidence="2">Uncharacterized protein</fullName>
    </submittedName>
</protein>
<keyword evidence="1" id="KW-0472">Membrane</keyword>
<dbReference type="EMBL" id="AWWV01011868">
    <property type="protein sequence ID" value="OMO70045.1"/>
    <property type="molecule type" value="Genomic_DNA"/>
</dbReference>
<reference evidence="2 3" key="1">
    <citation type="submission" date="2013-09" db="EMBL/GenBank/DDBJ databases">
        <title>Corchorus capsularis genome sequencing.</title>
        <authorList>
            <person name="Alam M."/>
            <person name="Haque M.S."/>
            <person name="Islam M.S."/>
            <person name="Emdad E.M."/>
            <person name="Islam M.M."/>
            <person name="Ahmed B."/>
            <person name="Halim A."/>
            <person name="Hossen Q.M.M."/>
            <person name="Hossain M.Z."/>
            <person name="Ahmed R."/>
            <person name="Khan M.M."/>
            <person name="Islam R."/>
            <person name="Rashid M.M."/>
            <person name="Khan S.A."/>
            <person name="Rahman M.S."/>
            <person name="Alam M."/>
        </authorList>
    </citation>
    <scope>NUCLEOTIDE SEQUENCE [LARGE SCALE GENOMIC DNA]</scope>
    <source>
        <strain evidence="3">cv. CVL-1</strain>
        <tissue evidence="2">Whole seedling</tissue>
    </source>
</reference>
<dbReference type="AlphaFoldDB" id="A0A1R3HIC4"/>
<gene>
    <name evidence="2" type="ORF">CCACVL1_19128</name>
</gene>
<keyword evidence="1" id="KW-0812">Transmembrane</keyword>
<dbReference type="Proteomes" id="UP000188268">
    <property type="component" value="Unassembled WGS sequence"/>
</dbReference>
<keyword evidence="3" id="KW-1185">Reference proteome</keyword>
<evidence type="ECO:0000256" key="1">
    <source>
        <dbReference type="SAM" id="Phobius"/>
    </source>
</evidence>
<evidence type="ECO:0000313" key="3">
    <source>
        <dbReference type="Proteomes" id="UP000188268"/>
    </source>
</evidence>
<dbReference type="Gramene" id="OMO70045">
    <property type="protein sequence ID" value="OMO70045"/>
    <property type="gene ID" value="CCACVL1_19128"/>
</dbReference>
<name>A0A1R3HIC4_COCAP</name>